<dbReference type="Pfam" id="PF01609">
    <property type="entry name" value="DDE_Tnp_1"/>
    <property type="match status" value="1"/>
</dbReference>
<dbReference type="AlphaFoldDB" id="A0A1Y0IA61"/>
<evidence type="ECO:0000259" key="6">
    <source>
        <dbReference type="Pfam" id="PF01609"/>
    </source>
</evidence>
<dbReference type="EMBL" id="CP021425">
    <property type="protein sequence ID" value="ARU55415.1"/>
    <property type="molecule type" value="Genomic_DNA"/>
</dbReference>
<protein>
    <submittedName>
        <fullName evidence="9">IS5 family transposase</fullName>
    </submittedName>
</protein>
<feature type="domain" description="Transposase IS4-like" evidence="6">
    <location>
        <begin position="140"/>
        <end position="308"/>
    </location>
</feature>
<dbReference type="GO" id="GO:0006313">
    <property type="term" value="P:DNA transposition"/>
    <property type="evidence" value="ECO:0007669"/>
    <property type="project" value="InterPro"/>
</dbReference>
<dbReference type="RefSeq" id="WP_087460528.1">
    <property type="nucleotide sequence ID" value="NZ_CP021425.1"/>
</dbReference>
<comment type="similarity">
    <text evidence="2">Belongs to the transposase 11 family.</text>
</comment>
<dbReference type="KEGG" id="ome:OLMES_1337"/>
<evidence type="ECO:0000259" key="7">
    <source>
        <dbReference type="Pfam" id="PF05598"/>
    </source>
</evidence>
<dbReference type="KEGG" id="ome:OLMES_3374"/>
<gene>
    <name evidence="8" type="ORF">OLMES_1337</name>
    <name evidence="9" type="ORF">OLMES_3374</name>
    <name evidence="10" type="ORF">OLMES_3496</name>
</gene>
<proteinExistence type="inferred from homology"/>
<keyword evidence="11" id="KW-1185">Reference proteome</keyword>
<keyword evidence="3" id="KW-0815">Transposition</keyword>
<sequence>MKQQSLEATGFEVYRKKTRKEIFLDEMNQIIPWKELSDAIKPYYPKPPKGAGRKPVGLERMLRIHFLQHWFELSDPGAEEALYDSRAMRLFVGIDLGKEPVPDETTICKFRHLMERHNLGGELFRLVNVYLEENGLKVSRGTIVDASIINAPSSTKNKDKQRDPEMKQTRKGNQWYFGMKAHIGVDSKTKLIHSVVVTPANVHDSQVLEDLLHGDETRLWGDSAYAGLKEVLKERAPNAKDFTQRKAYRNRPLSDQERSSNRFKSKIRSRVEHVFGVLKGQFGYKKVRYKGLDKNAHAVFTKCALANIVLAKRHLQPV</sequence>
<name>A0A1Y0IA61_9GAMM</name>
<evidence type="ECO:0000313" key="10">
    <source>
        <dbReference type="EMBL" id="ARU57531.1"/>
    </source>
</evidence>
<evidence type="ECO:0000313" key="11">
    <source>
        <dbReference type="Proteomes" id="UP000196027"/>
    </source>
</evidence>
<dbReference type="PANTHER" id="PTHR35604:SF2">
    <property type="entry name" value="TRANSPOSASE INSH FOR INSERTION SEQUENCE ELEMENT IS5A-RELATED"/>
    <property type="match status" value="1"/>
</dbReference>
<dbReference type="EMBL" id="CP021425">
    <property type="protein sequence ID" value="ARU57531.1"/>
    <property type="molecule type" value="Genomic_DNA"/>
</dbReference>
<dbReference type="GO" id="GO:0004803">
    <property type="term" value="F:transposase activity"/>
    <property type="evidence" value="ECO:0007669"/>
    <property type="project" value="InterPro"/>
</dbReference>
<dbReference type="InterPro" id="IPR008490">
    <property type="entry name" value="Transposase_InsH_N"/>
</dbReference>
<dbReference type="NCBIfam" id="NF033581">
    <property type="entry name" value="transpos_IS5_4"/>
    <property type="match status" value="1"/>
</dbReference>
<dbReference type="OrthoDB" id="9774608at2"/>
<evidence type="ECO:0000313" key="9">
    <source>
        <dbReference type="EMBL" id="ARU57412.1"/>
    </source>
</evidence>
<accession>A0A1Y0IA61</accession>
<reference evidence="9 11" key="1">
    <citation type="submission" date="2017-05" db="EMBL/GenBank/DDBJ databases">
        <title>Genomic insights into alkan degradation activity of Oleiphilus messinensis.</title>
        <authorList>
            <person name="Kozyavkin S.A."/>
            <person name="Slesarev A.I."/>
            <person name="Golyshin P.N."/>
            <person name="Korzhenkov A."/>
            <person name="Golyshina O.N."/>
            <person name="Toshchakov S.V."/>
        </authorList>
    </citation>
    <scope>NUCLEOTIDE SEQUENCE [LARGE SCALE GENOMIC DNA]</scope>
    <source>
        <strain evidence="9 11">ME102</strain>
    </source>
</reference>
<organism evidence="9 11">
    <name type="scientific">Oleiphilus messinensis</name>
    <dbReference type="NCBI Taxonomy" id="141451"/>
    <lineage>
        <taxon>Bacteria</taxon>
        <taxon>Pseudomonadati</taxon>
        <taxon>Pseudomonadota</taxon>
        <taxon>Gammaproteobacteria</taxon>
        <taxon>Oceanospirillales</taxon>
        <taxon>Oleiphilaceae</taxon>
        <taxon>Oleiphilus</taxon>
    </lineage>
</organism>
<dbReference type="KEGG" id="ome:OLMES_3496"/>
<dbReference type="InterPro" id="IPR002559">
    <property type="entry name" value="Transposase_11"/>
</dbReference>
<evidence type="ECO:0000256" key="5">
    <source>
        <dbReference type="ARBA" id="ARBA00023172"/>
    </source>
</evidence>
<keyword evidence="4" id="KW-0238">DNA-binding</keyword>
<dbReference type="Proteomes" id="UP000196027">
    <property type="component" value="Chromosome"/>
</dbReference>
<evidence type="ECO:0000256" key="4">
    <source>
        <dbReference type="ARBA" id="ARBA00023125"/>
    </source>
</evidence>
<evidence type="ECO:0000256" key="3">
    <source>
        <dbReference type="ARBA" id="ARBA00022578"/>
    </source>
</evidence>
<dbReference type="Pfam" id="PF05598">
    <property type="entry name" value="DUF772"/>
    <property type="match status" value="1"/>
</dbReference>
<dbReference type="InterPro" id="IPR047959">
    <property type="entry name" value="Transpos_IS5"/>
</dbReference>
<evidence type="ECO:0000313" key="8">
    <source>
        <dbReference type="EMBL" id="ARU55415.1"/>
    </source>
</evidence>
<comment type="function">
    <text evidence="1">Involved in the transposition of the insertion sequence IS5.</text>
</comment>
<evidence type="ECO:0000256" key="2">
    <source>
        <dbReference type="ARBA" id="ARBA00010075"/>
    </source>
</evidence>
<keyword evidence="5" id="KW-0233">DNA recombination</keyword>
<dbReference type="GO" id="GO:0003677">
    <property type="term" value="F:DNA binding"/>
    <property type="evidence" value="ECO:0007669"/>
    <property type="project" value="UniProtKB-KW"/>
</dbReference>
<dbReference type="EMBL" id="CP021425">
    <property type="protein sequence ID" value="ARU57412.1"/>
    <property type="molecule type" value="Genomic_DNA"/>
</dbReference>
<dbReference type="PANTHER" id="PTHR35604">
    <property type="entry name" value="TRANSPOSASE INSH FOR INSERTION SEQUENCE ELEMENT IS5A-RELATED"/>
    <property type="match status" value="1"/>
</dbReference>
<feature type="domain" description="Transposase InsH N-terminal" evidence="7">
    <location>
        <begin position="15"/>
        <end position="112"/>
    </location>
</feature>
<evidence type="ECO:0000256" key="1">
    <source>
        <dbReference type="ARBA" id="ARBA00003544"/>
    </source>
</evidence>